<evidence type="ECO:0000313" key="3">
    <source>
        <dbReference type="Proteomes" id="UP001185922"/>
    </source>
</evidence>
<dbReference type="EMBL" id="JAWLKH010000001">
    <property type="protein sequence ID" value="MDV6310598.1"/>
    <property type="molecule type" value="Genomic_DNA"/>
</dbReference>
<dbReference type="SUPFAM" id="SSF46955">
    <property type="entry name" value="Putative DNA-binding domain"/>
    <property type="match status" value="1"/>
</dbReference>
<evidence type="ECO:0000259" key="1">
    <source>
        <dbReference type="Pfam" id="PF12728"/>
    </source>
</evidence>
<name>A0AAE4QZI1_9ACTN</name>
<reference evidence="2" key="1">
    <citation type="submission" date="2023-10" db="EMBL/GenBank/DDBJ databases">
        <title>Development of a sustainable strategy for remediation of hydrocarbon-contaminated territories based on the waste exchange concept.</title>
        <authorList>
            <person name="Krivoruchko A."/>
        </authorList>
    </citation>
    <scope>NUCLEOTIDE SEQUENCE</scope>
    <source>
        <strain evidence="2">IEGM 1279</strain>
    </source>
</reference>
<evidence type="ECO:0000313" key="2">
    <source>
        <dbReference type="EMBL" id="MDV6310598.1"/>
    </source>
</evidence>
<dbReference type="AlphaFoldDB" id="A0AAE4QZI1"/>
<protein>
    <submittedName>
        <fullName evidence="2">Helix-turn-helix domain-containing protein</fullName>
    </submittedName>
</protein>
<feature type="domain" description="Helix-turn-helix" evidence="1">
    <location>
        <begin position="30"/>
        <end position="79"/>
    </location>
</feature>
<dbReference type="RefSeq" id="WP_223121893.1">
    <property type="nucleotide sequence ID" value="NZ_CP091855.1"/>
</dbReference>
<dbReference type="GeneID" id="77173118"/>
<sequence>MNDTIDVTEARSAADAAPAPVLPADHSVLLDERQAAYLAGLSPFTMRNIRKEGRGPRYVKLARRIRYRRLDVELWIEQHVAA</sequence>
<accession>A0AAE4QZI1</accession>
<dbReference type="Pfam" id="PF12728">
    <property type="entry name" value="HTH_17"/>
    <property type="match status" value="1"/>
</dbReference>
<dbReference type="InterPro" id="IPR009061">
    <property type="entry name" value="DNA-bd_dom_put_sf"/>
</dbReference>
<organism evidence="2 3">
    <name type="scientific">Gordonia amicalis</name>
    <dbReference type="NCBI Taxonomy" id="89053"/>
    <lineage>
        <taxon>Bacteria</taxon>
        <taxon>Bacillati</taxon>
        <taxon>Actinomycetota</taxon>
        <taxon>Actinomycetes</taxon>
        <taxon>Mycobacteriales</taxon>
        <taxon>Gordoniaceae</taxon>
        <taxon>Gordonia</taxon>
    </lineage>
</organism>
<gene>
    <name evidence="2" type="ORF">R3Q15_01550</name>
</gene>
<dbReference type="Proteomes" id="UP001185922">
    <property type="component" value="Unassembled WGS sequence"/>
</dbReference>
<comment type="caution">
    <text evidence="2">The sequence shown here is derived from an EMBL/GenBank/DDBJ whole genome shotgun (WGS) entry which is preliminary data.</text>
</comment>
<dbReference type="InterPro" id="IPR041657">
    <property type="entry name" value="HTH_17"/>
</dbReference>
<proteinExistence type="predicted"/>